<evidence type="ECO:0000313" key="1">
    <source>
        <dbReference type="EMBL" id="PSL41419.1"/>
    </source>
</evidence>
<dbReference type="Pfam" id="PF13826">
    <property type="entry name" value="Monooxy_af470-like"/>
    <property type="match status" value="1"/>
</dbReference>
<sequence length="160" mass="18580">MSAQVFPGRYTVAHEESIVVFIIGTRINKWWAVHKWWPVFTAMPPMIKELYSRKELGCLSMENFFGFRTTLMVQYWRSENDLMAYAKGQKHLIAWKNFNKKVGNNDAVGIYHETYIIRPDQFEAIYGNMPTFGLAKALGMEPVNSATDSARKRLQKKQHA</sequence>
<organism evidence="1 2">
    <name type="scientific">Planomicrobium soli</name>
    <dbReference type="NCBI Taxonomy" id="1176648"/>
    <lineage>
        <taxon>Bacteria</taxon>
        <taxon>Bacillati</taxon>
        <taxon>Bacillota</taxon>
        <taxon>Bacilli</taxon>
        <taxon>Bacillales</taxon>
        <taxon>Caryophanaceae</taxon>
        <taxon>Planomicrobium</taxon>
    </lineage>
</organism>
<dbReference type="RefSeq" id="WP_106532115.1">
    <property type="nucleotide sequence ID" value="NZ_PYAT01000002.1"/>
</dbReference>
<dbReference type="Proteomes" id="UP000242682">
    <property type="component" value="Unassembled WGS sequence"/>
</dbReference>
<dbReference type="AlphaFoldDB" id="A0A2P8H5E8"/>
<evidence type="ECO:0000313" key="2">
    <source>
        <dbReference type="Proteomes" id="UP000242682"/>
    </source>
</evidence>
<gene>
    <name evidence="1" type="ORF">B0H99_102102</name>
</gene>
<keyword evidence="2" id="KW-1185">Reference proteome</keyword>
<dbReference type="InterPro" id="IPR025444">
    <property type="entry name" value="Monooxy_af470"/>
</dbReference>
<comment type="caution">
    <text evidence="1">The sequence shown here is derived from an EMBL/GenBank/DDBJ whole genome shotgun (WGS) entry which is preliminary data.</text>
</comment>
<accession>A0A2P8H5E8</accession>
<name>A0A2P8H5E8_9BACL</name>
<dbReference type="OrthoDB" id="7566033at2"/>
<protein>
    <submittedName>
        <fullName evidence="1">Uncharacterized protein DUF4188</fullName>
    </submittedName>
</protein>
<proteinExistence type="predicted"/>
<reference evidence="1 2" key="1">
    <citation type="submission" date="2018-03" db="EMBL/GenBank/DDBJ databases">
        <title>Genomic Encyclopedia of Type Strains, Phase III (KMG-III): the genomes of soil and plant-associated and newly described type strains.</title>
        <authorList>
            <person name="Whitman W."/>
        </authorList>
    </citation>
    <scope>NUCLEOTIDE SEQUENCE [LARGE SCALE GENOMIC DNA]</scope>
    <source>
        <strain evidence="1 2">CGMCC 1.12259</strain>
    </source>
</reference>
<dbReference type="EMBL" id="PYAT01000002">
    <property type="protein sequence ID" value="PSL41419.1"/>
    <property type="molecule type" value="Genomic_DNA"/>
</dbReference>